<name>A0A3N3DUD8_9VIBR</name>
<dbReference type="NCBIfam" id="NF003313">
    <property type="entry name" value="PRK04319.1"/>
    <property type="match status" value="1"/>
</dbReference>
<dbReference type="InterPro" id="IPR042099">
    <property type="entry name" value="ANL_N_sf"/>
</dbReference>
<dbReference type="InterPro" id="IPR025110">
    <property type="entry name" value="AMP-bd_C"/>
</dbReference>
<dbReference type="Gene3D" id="3.40.50.12780">
    <property type="entry name" value="N-terminal domain of ligase-like"/>
    <property type="match status" value="1"/>
</dbReference>
<organism evidence="8 9">
    <name type="scientific">Vibrio ponticus</name>
    <dbReference type="NCBI Taxonomy" id="265668"/>
    <lineage>
        <taxon>Bacteria</taxon>
        <taxon>Pseudomonadati</taxon>
        <taxon>Pseudomonadota</taxon>
        <taxon>Gammaproteobacteria</taxon>
        <taxon>Vibrionales</taxon>
        <taxon>Vibrionaceae</taxon>
        <taxon>Vibrio</taxon>
    </lineage>
</organism>
<dbReference type="Pfam" id="PF00501">
    <property type="entry name" value="AMP-binding"/>
    <property type="match status" value="1"/>
</dbReference>
<evidence type="ECO:0000259" key="6">
    <source>
        <dbReference type="Pfam" id="PF00501"/>
    </source>
</evidence>
<dbReference type="EMBL" id="RKIK01000096">
    <property type="protein sequence ID" value="ROV58052.1"/>
    <property type="molecule type" value="Genomic_DNA"/>
</dbReference>
<evidence type="ECO:0000313" key="9">
    <source>
        <dbReference type="Proteomes" id="UP000278792"/>
    </source>
</evidence>
<feature type="domain" description="AMP-binding enzyme C-terminal" evidence="7">
    <location>
        <begin position="490"/>
        <end position="568"/>
    </location>
</feature>
<dbReference type="GO" id="GO:0006085">
    <property type="term" value="P:acetyl-CoA biosynthetic process"/>
    <property type="evidence" value="ECO:0007669"/>
    <property type="project" value="TreeGrafter"/>
</dbReference>
<keyword evidence="2 8" id="KW-0436">Ligase</keyword>
<evidence type="ECO:0000313" key="8">
    <source>
        <dbReference type="EMBL" id="ROV58052.1"/>
    </source>
</evidence>
<proteinExistence type="predicted"/>
<reference evidence="8 9" key="1">
    <citation type="submission" date="2018-11" db="EMBL/GenBank/DDBJ databases">
        <title>Vibrio ponticus strain CAIM 1751 pathogenic for the snapper Lutjanus guttatus.</title>
        <authorList>
            <person name="Soto-Rodriguez S."/>
            <person name="Lozano-Olvera R."/>
            <person name="Gomez-Gil B."/>
        </authorList>
    </citation>
    <scope>NUCLEOTIDE SEQUENCE [LARGE SCALE GENOMIC DNA]</scope>
    <source>
        <strain evidence="8 9">CAIM 1751</strain>
    </source>
</reference>
<dbReference type="EC" id="6.2.1.1" evidence="1"/>
<dbReference type="AlphaFoldDB" id="A0A3N3DUD8"/>
<dbReference type="InterPro" id="IPR000873">
    <property type="entry name" value="AMP-dep_synth/lig_dom"/>
</dbReference>
<keyword evidence="3" id="KW-0547">Nucleotide-binding</keyword>
<dbReference type="RefSeq" id="WP_123783435.1">
    <property type="nucleotide sequence ID" value="NZ_RKIK01000096.1"/>
</dbReference>
<dbReference type="GO" id="GO:0005524">
    <property type="term" value="F:ATP binding"/>
    <property type="evidence" value="ECO:0007669"/>
    <property type="project" value="UniProtKB-KW"/>
</dbReference>
<sequence length="594" mass="65699">MVQTIFHQTLADNANLKTDSPHSAPLVQGLSGSGVNIGYEALDQHLTHTRQNKLALRWISKDNHVIDFSYLELCQHTNRFADALAQLGLKPGSRVFTLSGRKPELYIAALGTLKAGCVFTPLFSAFGPEPIRSRMEIGSVNLVITTRSLYRKKLKNWWRELPHIKGIILIDGNPDDEPGCYDYNLLMANANPERVCAQTQAEDMALLHFTSGTTGQPKGVIHVHQAIEHHIQSAYYALDLKPNDIYWCTADPGWVTGTTYGIIAPLCLGVTMIVDEAEFDAERWYQILQDHHVSVWYTAPTAIRMLMKVGKRLPQQFDLSSLRFLASVGEPLNPEAVAWGESVFGIPFHDNWWQTETGGIMIANVPSLPIKPGSMGKPLPGIEAAIISSSSNELPLLETQPMTVGELAIKSGWPSMFRGYLNQEQKYQSCFTSLSLNTSSVTTQLVDSSDSQQWYLSGDLAMKDKDGYFWFVGRKDDLIKSSGHLIGPFEVESVLMEHPAVAEAGVIGVPDPIAGQIVKAFVALKPEITASQELQQALLALTRKRLGAAVAPKEIIFRQNLPKTRSGKIMRRLLKARELGLPEGDISTLESDEQ</sequence>
<dbReference type="InterPro" id="IPR020845">
    <property type="entry name" value="AMP-binding_CS"/>
</dbReference>
<dbReference type="GO" id="GO:0003987">
    <property type="term" value="F:acetate-CoA ligase activity"/>
    <property type="evidence" value="ECO:0007669"/>
    <property type="project" value="UniProtKB-EC"/>
</dbReference>
<dbReference type="PANTHER" id="PTHR24095">
    <property type="entry name" value="ACETYL-COENZYME A SYNTHETASE"/>
    <property type="match status" value="1"/>
</dbReference>
<accession>A0A3N3DUD8</accession>
<feature type="domain" description="AMP-dependent synthetase/ligase" evidence="6">
    <location>
        <begin position="50"/>
        <end position="421"/>
    </location>
</feature>
<dbReference type="Pfam" id="PF13193">
    <property type="entry name" value="AMP-binding_C"/>
    <property type="match status" value="1"/>
</dbReference>
<evidence type="ECO:0000259" key="7">
    <source>
        <dbReference type="Pfam" id="PF13193"/>
    </source>
</evidence>
<dbReference type="Proteomes" id="UP000278792">
    <property type="component" value="Unassembled WGS sequence"/>
</dbReference>
<dbReference type="PROSITE" id="PS00455">
    <property type="entry name" value="AMP_BINDING"/>
    <property type="match status" value="1"/>
</dbReference>
<evidence type="ECO:0000256" key="4">
    <source>
        <dbReference type="ARBA" id="ARBA00022840"/>
    </source>
</evidence>
<dbReference type="Gene3D" id="3.30.300.30">
    <property type="match status" value="1"/>
</dbReference>
<dbReference type="PANTHER" id="PTHR24095:SF14">
    <property type="entry name" value="ACETYL-COENZYME A SYNTHETASE 1"/>
    <property type="match status" value="1"/>
</dbReference>
<dbReference type="SUPFAM" id="SSF56801">
    <property type="entry name" value="Acetyl-CoA synthetase-like"/>
    <property type="match status" value="1"/>
</dbReference>
<evidence type="ECO:0000256" key="2">
    <source>
        <dbReference type="ARBA" id="ARBA00022598"/>
    </source>
</evidence>
<protein>
    <recommendedName>
        <fullName evidence="1">acetate--CoA ligase</fullName>
        <ecNumber evidence="1">6.2.1.1</ecNumber>
    </recommendedName>
</protein>
<evidence type="ECO:0000256" key="5">
    <source>
        <dbReference type="ARBA" id="ARBA00022990"/>
    </source>
</evidence>
<gene>
    <name evidence="8" type="primary">acsA</name>
    <name evidence="8" type="ORF">EGH82_20255</name>
</gene>
<dbReference type="InterPro" id="IPR045851">
    <property type="entry name" value="AMP-bd_C_sf"/>
</dbReference>
<evidence type="ECO:0000256" key="1">
    <source>
        <dbReference type="ARBA" id="ARBA00013275"/>
    </source>
</evidence>
<keyword evidence="5" id="KW-0007">Acetylation</keyword>
<evidence type="ECO:0000256" key="3">
    <source>
        <dbReference type="ARBA" id="ARBA00022741"/>
    </source>
</evidence>
<comment type="caution">
    <text evidence="8">The sequence shown here is derived from an EMBL/GenBank/DDBJ whole genome shotgun (WGS) entry which is preliminary data.</text>
</comment>
<keyword evidence="4" id="KW-0067">ATP-binding</keyword>